<dbReference type="PANTHER" id="PTHR11439">
    <property type="entry name" value="GAG-POL-RELATED RETROTRANSPOSON"/>
    <property type="match status" value="1"/>
</dbReference>
<protein>
    <submittedName>
        <fullName evidence="1">Retrovirus-related Pol polyprotein from transposon TNT 1-94</fullName>
    </submittedName>
</protein>
<dbReference type="AlphaFoldDB" id="A0A0V1ALY7"/>
<dbReference type="OMA" id="RHIECNI"/>
<dbReference type="EMBL" id="JYDI01002392">
    <property type="protein sequence ID" value="KRY25340.1"/>
    <property type="molecule type" value="Genomic_DNA"/>
</dbReference>
<keyword evidence="2" id="KW-1185">Reference proteome</keyword>
<evidence type="ECO:0000313" key="1">
    <source>
        <dbReference type="EMBL" id="KRY25340.1"/>
    </source>
</evidence>
<organism evidence="1 2">
    <name type="scientific">Trichinella britovi</name>
    <name type="common">Parasitic roundworm</name>
    <dbReference type="NCBI Taxonomy" id="45882"/>
    <lineage>
        <taxon>Eukaryota</taxon>
        <taxon>Metazoa</taxon>
        <taxon>Ecdysozoa</taxon>
        <taxon>Nematoda</taxon>
        <taxon>Enoplea</taxon>
        <taxon>Dorylaimia</taxon>
        <taxon>Trichinellida</taxon>
        <taxon>Trichinellidae</taxon>
        <taxon>Trichinella</taxon>
    </lineage>
</organism>
<evidence type="ECO:0000313" key="2">
    <source>
        <dbReference type="Proteomes" id="UP000054653"/>
    </source>
</evidence>
<dbReference type="Proteomes" id="UP000054653">
    <property type="component" value="Unassembled WGS sequence"/>
</dbReference>
<dbReference type="PANTHER" id="PTHR11439:SF483">
    <property type="entry name" value="PEPTIDE SYNTHASE GLIP-LIKE, PUTATIVE (AFU_ORTHOLOGUE AFUA_3G12920)-RELATED"/>
    <property type="match status" value="1"/>
</dbReference>
<feature type="non-terminal residue" evidence="1">
    <location>
        <position position="137"/>
    </location>
</feature>
<dbReference type="CDD" id="cd09272">
    <property type="entry name" value="RNase_HI_RT_Ty1"/>
    <property type="match status" value="1"/>
</dbReference>
<proteinExistence type="predicted"/>
<accession>A0A0V1ALY7</accession>
<gene>
    <name evidence="1" type="ORF">T03_17633</name>
</gene>
<sequence length="137" mass="15155">MMPSSDDEINQMYGVPNRKAVGCLTFATQSFCQLSVSTIVSRFSDNPGKAHWTAYTKTAKLVYRRTENALTVYSDSDFGNDRDDRRSISGCVVCHSGAAIAWTSKKQRTVALSTTEAEYMALSHAAQETAWLRSLQS</sequence>
<name>A0A0V1ALY7_TRIBR</name>
<reference evidence="1 2" key="1">
    <citation type="submission" date="2015-01" db="EMBL/GenBank/DDBJ databases">
        <title>Evolution of Trichinella species and genotypes.</title>
        <authorList>
            <person name="Korhonen P.K."/>
            <person name="Edoardo P."/>
            <person name="Giuseppe L.R."/>
            <person name="Gasser R.B."/>
        </authorList>
    </citation>
    <scope>NUCLEOTIDE SEQUENCE [LARGE SCALE GENOMIC DNA]</scope>
    <source>
        <strain evidence="1">ISS120</strain>
    </source>
</reference>
<comment type="caution">
    <text evidence="1">The sequence shown here is derived from an EMBL/GenBank/DDBJ whole genome shotgun (WGS) entry which is preliminary data.</text>
</comment>
<dbReference type="STRING" id="45882.A0A0V1ALY7"/>